<feature type="transmembrane region" description="Helical" evidence="1">
    <location>
        <begin position="26"/>
        <end position="48"/>
    </location>
</feature>
<keyword evidence="1" id="KW-1133">Transmembrane helix</keyword>
<feature type="transmembrane region" description="Helical" evidence="1">
    <location>
        <begin position="54"/>
        <end position="75"/>
    </location>
</feature>
<reference evidence="2 3" key="1">
    <citation type="submission" date="2021-02" db="EMBL/GenBank/DDBJ databases">
        <title>De Novo genome assembly of isolated myxobacteria.</title>
        <authorList>
            <person name="Stevens D.C."/>
        </authorList>
    </citation>
    <scope>NUCLEOTIDE SEQUENCE [LARGE SCALE GENOMIC DNA]</scope>
    <source>
        <strain evidence="2 3">SCHIC003</strain>
    </source>
</reference>
<evidence type="ECO:0000256" key="1">
    <source>
        <dbReference type="SAM" id="Phobius"/>
    </source>
</evidence>
<keyword evidence="3" id="KW-1185">Reference proteome</keyword>
<evidence type="ECO:0008006" key="4">
    <source>
        <dbReference type="Google" id="ProtNLM"/>
    </source>
</evidence>
<keyword evidence="1" id="KW-0472">Membrane</keyword>
<organism evidence="2 3">
    <name type="scientific">Myxococcus landrumensis</name>
    <dbReference type="NCBI Taxonomy" id="2813577"/>
    <lineage>
        <taxon>Bacteria</taxon>
        <taxon>Pseudomonadati</taxon>
        <taxon>Myxococcota</taxon>
        <taxon>Myxococcia</taxon>
        <taxon>Myxococcales</taxon>
        <taxon>Cystobacterineae</taxon>
        <taxon>Myxococcaceae</taxon>
        <taxon>Myxococcus</taxon>
    </lineage>
</organism>
<gene>
    <name evidence="2" type="ORF">JY572_10180</name>
</gene>
<evidence type="ECO:0000313" key="3">
    <source>
        <dbReference type="Proteomes" id="UP000663090"/>
    </source>
</evidence>
<dbReference type="RefSeq" id="WP_206718043.1">
    <property type="nucleotide sequence ID" value="NZ_CP071091.1"/>
</dbReference>
<accession>A0ABX7NCJ9</accession>
<keyword evidence="1" id="KW-0812">Transmembrane</keyword>
<sequence length="164" mass="18324">MEIYRSPKSKAKAEKPHEFYYSRNKLIAGTLLWSVVSMGAIALSVVAISKSNAGWLMAAIAATMVWMLIGCIRGLTNLNTPVLVIGSDGILFPDGLLIGWGDIEENTYLSQSYMGIPTGRYVSIKTRLKKPKRKALRVFALDMTSDEYLELCDRYSQRFYGEEA</sequence>
<name>A0ABX7NCJ9_9BACT</name>
<evidence type="ECO:0000313" key="2">
    <source>
        <dbReference type="EMBL" id="QSQ16383.1"/>
    </source>
</evidence>
<proteinExistence type="predicted"/>
<protein>
    <recommendedName>
        <fullName evidence="4">Lipoprotein</fullName>
    </recommendedName>
</protein>
<dbReference type="Proteomes" id="UP000663090">
    <property type="component" value="Chromosome"/>
</dbReference>
<dbReference type="EMBL" id="CP071091">
    <property type="protein sequence ID" value="QSQ16383.1"/>
    <property type="molecule type" value="Genomic_DNA"/>
</dbReference>